<protein>
    <submittedName>
        <fullName evidence="1">Uncharacterized protein</fullName>
    </submittedName>
</protein>
<name>A0AAD4ZU48_PRUDU</name>
<accession>A0AAD4ZU48</accession>
<organism evidence="1 2">
    <name type="scientific">Prunus dulcis</name>
    <name type="common">Almond</name>
    <name type="synonym">Amygdalus dulcis</name>
    <dbReference type="NCBI Taxonomy" id="3755"/>
    <lineage>
        <taxon>Eukaryota</taxon>
        <taxon>Viridiplantae</taxon>
        <taxon>Streptophyta</taxon>
        <taxon>Embryophyta</taxon>
        <taxon>Tracheophyta</taxon>
        <taxon>Spermatophyta</taxon>
        <taxon>Magnoliopsida</taxon>
        <taxon>eudicotyledons</taxon>
        <taxon>Gunneridae</taxon>
        <taxon>Pentapetalae</taxon>
        <taxon>rosids</taxon>
        <taxon>fabids</taxon>
        <taxon>Rosales</taxon>
        <taxon>Rosaceae</taxon>
        <taxon>Amygdaloideae</taxon>
        <taxon>Amygdaleae</taxon>
        <taxon>Prunus</taxon>
    </lineage>
</organism>
<sequence>MQAIQEWDLVDNFQGVLEYQTRFTSDLKIKSISIIGGAKDTCEFVTFTSPKIWFWFWFCNLRIAEFSFWLFLCTPEPD</sequence>
<keyword evidence="2" id="KW-1185">Reference proteome</keyword>
<comment type="caution">
    <text evidence="1">The sequence shown here is derived from an EMBL/GenBank/DDBJ whole genome shotgun (WGS) entry which is preliminary data.</text>
</comment>
<dbReference type="AlphaFoldDB" id="A0AAD4ZU48"/>
<evidence type="ECO:0000313" key="2">
    <source>
        <dbReference type="Proteomes" id="UP001054821"/>
    </source>
</evidence>
<reference evidence="1 2" key="1">
    <citation type="journal article" date="2022" name="G3 (Bethesda)">
        <title>Whole-genome sequence and methylome profiling of the almond [Prunus dulcis (Mill.) D.A. Webb] cultivar 'Nonpareil'.</title>
        <authorList>
            <person name="D'Amico-Willman K.M."/>
            <person name="Ouma W.Z."/>
            <person name="Meulia T."/>
            <person name="Sideli G.M."/>
            <person name="Gradziel T.M."/>
            <person name="Fresnedo-Ramirez J."/>
        </authorList>
    </citation>
    <scope>NUCLEOTIDE SEQUENCE [LARGE SCALE GENOMIC DNA]</scope>
    <source>
        <strain evidence="1">Clone GOH B32 T37-40</strain>
    </source>
</reference>
<dbReference type="Proteomes" id="UP001054821">
    <property type="component" value="Chromosome 1"/>
</dbReference>
<evidence type="ECO:0000313" key="1">
    <source>
        <dbReference type="EMBL" id="KAI5354270.1"/>
    </source>
</evidence>
<dbReference type="EMBL" id="JAJFAZ020000001">
    <property type="protein sequence ID" value="KAI5354270.1"/>
    <property type="molecule type" value="Genomic_DNA"/>
</dbReference>
<gene>
    <name evidence="1" type="ORF">L3X38_007165</name>
</gene>
<proteinExistence type="predicted"/>